<name>A0ABD3PTL9_9STRA</name>
<organism evidence="2 3">
    <name type="scientific">Cyclotella cryptica</name>
    <dbReference type="NCBI Taxonomy" id="29204"/>
    <lineage>
        <taxon>Eukaryota</taxon>
        <taxon>Sar</taxon>
        <taxon>Stramenopiles</taxon>
        <taxon>Ochrophyta</taxon>
        <taxon>Bacillariophyta</taxon>
        <taxon>Coscinodiscophyceae</taxon>
        <taxon>Thalassiosirophycidae</taxon>
        <taxon>Stephanodiscales</taxon>
        <taxon>Stephanodiscaceae</taxon>
        <taxon>Cyclotella</taxon>
    </lineage>
</organism>
<dbReference type="Proteomes" id="UP001516023">
    <property type="component" value="Unassembled WGS sequence"/>
</dbReference>
<protein>
    <recommendedName>
        <fullName evidence="4">Reverse transcriptase Ty1/copia-type domain-containing protein</fullName>
    </recommendedName>
</protein>
<reference evidence="2 3" key="1">
    <citation type="journal article" date="2020" name="G3 (Bethesda)">
        <title>Improved Reference Genome for Cyclotella cryptica CCMP332, a Model for Cell Wall Morphogenesis, Salinity Adaptation, and Lipid Production in Diatoms (Bacillariophyta).</title>
        <authorList>
            <person name="Roberts W.R."/>
            <person name="Downey K.M."/>
            <person name="Ruck E.C."/>
            <person name="Traller J.C."/>
            <person name="Alverson A.J."/>
        </authorList>
    </citation>
    <scope>NUCLEOTIDE SEQUENCE [LARGE SCALE GENOMIC DNA]</scope>
    <source>
        <strain evidence="2 3">CCMP332</strain>
    </source>
</reference>
<evidence type="ECO:0000313" key="2">
    <source>
        <dbReference type="EMBL" id="KAL3791107.1"/>
    </source>
</evidence>
<feature type="compositionally biased region" description="Pro residues" evidence="1">
    <location>
        <begin position="605"/>
        <end position="619"/>
    </location>
</feature>
<dbReference type="EMBL" id="JABMIG020000118">
    <property type="protein sequence ID" value="KAL3791107.1"/>
    <property type="molecule type" value="Genomic_DNA"/>
</dbReference>
<evidence type="ECO:0008006" key="4">
    <source>
        <dbReference type="Google" id="ProtNLM"/>
    </source>
</evidence>
<keyword evidence="3" id="KW-1185">Reference proteome</keyword>
<feature type="compositionally biased region" description="Polar residues" evidence="1">
    <location>
        <begin position="652"/>
        <end position="661"/>
    </location>
</feature>
<gene>
    <name evidence="2" type="ORF">HJC23_012092</name>
</gene>
<feature type="region of interest" description="Disordered" evidence="1">
    <location>
        <begin position="53"/>
        <end position="74"/>
    </location>
</feature>
<dbReference type="AlphaFoldDB" id="A0ABD3PTL9"/>
<evidence type="ECO:0000256" key="1">
    <source>
        <dbReference type="SAM" id="MobiDB-lite"/>
    </source>
</evidence>
<feature type="compositionally biased region" description="Polar residues" evidence="1">
    <location>
        <begin position="65"/>
        <end position="74"/>
    </location>
</feature>
<sequence>MYASKMFDNKEMQAWEIKLSTDKTWEAAKTHFVTIYKSKEKLNAEREARSGGFESASGFFDRGSRSSNNPPHVLNNITSALSTADHHSLLEYTNSLEGALENATEHAAAITLDNTTLLQKLDAQQKAILEQQTKLQVKHDIADGTIPSSISNTGATSTVGTLHDPFHTTTVPYTKVFLLTTGGTAQATHLSQLLLNVRAPANQVDIVPNLTQMLLSGSKFADVGYMAVYDEDEVNFYNSDKIHINATSILQGYRCPHTGLWRVPLPQIARNVNGNTLILDVPCVTKSLNTNYTMPSTEAVQDHLYTSSEWSSIPSSMSTNSPASNRPSGIFMQQSVFPPKQHGWPPFDTETMTPGHLSQWPMYTIISHSWKKHSKGTCVASAKVYAPLRQLFAPHQSCPHSLPPHTHSMASISKRATPVTLSTPTKPVLNNKASAAYKQAILDSGLTYQLVPPDDHRRNVAKKAIQTWKDHFITVLSDTSDKFPLHLWCQLIPHMERQLNLLHQSNSNSKISAYAHLYGPHDYNSLPFVLLVFFKHKYLTNPSISPTNALIATAANLAHVMQHNAKAQHLGAKNLQDLQRLQQLFSKTAKQQLITPTPHGQASPRAPPPRVPAPKPLPTRPVVSDDEDSDDKTEPPPTVRTHRTVPSVPHLQPTSTPLALNTRSPDLWKDVTYGGIVANFCPKKDDPYCIRLTVRSNHINFPGNYGTHTAVKILLNSFISTRNAKFMTIDIKDFYLNTPMARPEFMRLKLSDIPTNIIDLYKLCDIAHDGYVFVCIQKGMYGLPQAGIIAQQLLNQYLQANGYHQTVRPAPMATNNSCAPAVDCTMLTTLGSLATHQANPTITSLARVHHFLDNALSHPNACVTYRASYLVLAAHSDASYLSEANTCSCAGGHFFLSENEHYPTNNRVVLTIVQIIKAVMSSAAEAELGALYINATVSRQIQSHRMEQSEAPLPIRVITNGLVYTVPNIGYSPYNSKKNGPFPLHYHMVLRNMMEAGISCISVALDTANRHEYDVLMEPCCYSSGRTMPGMAHDMCVGMEVEITGIDQPDVDKVETDRMARLLLNVAVKSKRSKMYEVEEADLIQVVRHENVVKRQGKKHETKDSNGTLTTDNNKHIEITITCITLDDPIRNHKHHWNVTILPRLASFVDMVYSVRRDDTKRYRFLMTSEKANIKGTNESKVLHNPQKPSDETFVVAVFLTTFVTRVSMWQSASCRGAERCLKGSKDA</sequence>
<evidence type="ECO:0000313" key="3">
    <source>
        <dbReference type="Proteomes" id="UP001516023"/>
    </source>
</evidence>
<proteinExistence type="predicted"/>
<accession>A0ABD3PTL9</accession>
<feature type="region of interest" description="Disordered" evidence="1">
    <location>
        <begin position="595"/>
        <end position="661"/>
    </location>
</feature>
<comment type="caution">
    <text evidence="2">The sequence shown here is derived from an EMBL/GenBank/DDBJ whole genome shotgun (WGS) entry which is preliminary data.</text>
</comment>